<feature type="domain" description="SH3b" evidence="1">
    <location>
        <begin position="59"/>
        <end position="122"/>
    </location>
</feature>
<comment type="caution">
    <text evidence="2">The sequence shown here is derived from an EMBL/GenBank/DDBJ whole genome shotgun (WGS) entry which is preliminary data.</text>
</comment>
<feature type="domain" description="SH3b" evidence="1">
    <location>
        <begin position="125"/>
        <end position="194"/>
    </location>
</feature>
<dbReference type="InterPro" id="IPR003646">
    <property type="entry name" value="SH3-like_bac-type"/>
</dbReference>
<accession>A0AAW6TWP3</accession>
<evidence type="ECO:0000259" key="1">
    <source>
        <dbReference type="SMART" id="SM00287"/>
    </source>
</evidence>
<reference evidence="2" key="1">
    <citation type="submission" date="2023-05" db="EMBL/GenBank/DDBJ databases">
        <title>Anaerotaeda fermentans gen. nov., sp. nov., a novel anaerobic planctomycete of the new family within the order Sedimentisphaerales isolated from Taman Peninsula, Russia.</title>
        <authorList>
            <person name="Khomyakova M.A."/>
            <person name="Merkel A.Y."/>
            <person name="Slobodkin A.I."/>
        </authorList>
    </citation>
    <scope>NUCLEOTIDE SEQUENCE</scope>
    <source>
        <strain evidence="2">M17dextr</strain>
    </source>
</reference>
<dbReference type="SMART" id="SM00287">
    <property type="entry name" value="SH3b"/>
    <property type="match status" value="2"/>
</dbReference>
<dbReference type="RefSeq" id="WP_349243709.1">
    <property type="nucleotide sequence ID" value="NZ_JASCXX010000004.1"/>
</dbReference>
<sequence length="405" mass="44756">MKSSRRAVRIAFGGSLRFALLSVALVTLPGALWAQQDMNLPEVDEGAEVVRTAPDAGAPFVAEVTGNDVHLRSGPGTNYYHCGKLYKGDRVQVVKVQQGWSCIVPPPGCFSWVAIQYVSINMENPTQGIITGDKVGVYAGSDYVEPIHSTSRQVILSRGQMVKLLSEEKDDYYKIAPPEGAFLWVHSQYLQSVRSPMETSLVEMVVDPNTPVETPLTAQELQTESDLLDAYYALSKLIKEERNKPMTEQDYSELKEKLRELAANPIGGRATRYADFTLKQVERFELAGTVAREMAMQRKEREKVDEKISEARDIRLAQIDDLGKFAVIGKLETTSVYAQPVGQAQRYRILDESGRTICYVAPTGAAIGKDLSGLIGRKVGLVGEIQPHQATARAFVEFSEVIPLD</sequence>
<evidence type="ECO:0000313" key="3">
    <source>
        <dbReference type="Proteomes" id="UP001431776"/>
    </source>
</evidence>
<organism evidence="2 3">
    <name type="scientific">Anaerobaca lacustris</name>
    <dbReference type="NCBI Taxonomy" id="3044600"/>
    <lineage>
        <taxon>Bacteria</taxon>
        <taxon>Pseudomonadati</taxon>
        <taxon>Planctomycetota</taxon>
        <taxon>Phycisphaerae</taxon>
        <taxon>Sedimentisphaerales</taxon>
        <taxon>Anaerobacaceae</taxon>
        <taxon>Anaerobaca</taxon>
    </lineage>
</organism>
<protein>
    <recommendedName>
        <fullName evidence="1">SH3b domain-containing protein</fullName>
    </recommendedName>
</protein>
<evidence type="ECO:0000313" key="2">
    <source>
        <dbReference type="EMBL" id="MDI6448301.1"/>
    </source>
</evidence>
<keyword evidence="3" id="KW-1185">Reference proteome</keyword>
<gene>
    <name evidence="2" type="ORF">QJ522_04535</name>
</gene>
<name>A0AAW6TWP3_9BACT</name>
<dbReference type="Proteomes" id="UP001431776">
    <property type="component" value="Unassembled WGS sequence"/>
</dbReference>
<dbReference type="Gene3D" id="2.30.30.40">
    <property type="entry name" value="SH3 Domains"/>
    <property type="match status" value="2"/>
</dbReference>
<dbReference type="EMBL" id="JASCXX010000004">
    <property type="protein sequence ID" value="MDI6448301.1"/>
    <property type="molecule type" value="Genomic_DNA"/>
</dbReference>
<dbReference type="AlphaFoldDB" id="A0AAW6TWP3"/>
<proteinExistence type="predicted"/>